<name>A0ABP8PIB5_9ACTN</name>
<dbReference type="EMBL" id="BAABHF010000010">
    <property type="protein sequence ID" value="GAA4486939.1"/>
    <property type="molecule type" value="Genomic_DNA"/>
</dbReference>
<dbReference type="RefSeq" id="WP_345458825.1">
    <property type="nucleotide sequence ID" value="NZ_BAABHF010000010.1"/>
</dbReference>
<evidence type="ECO:0000313" key="1">
    <source>
        <dbReference type="EMBL" id="GAA4486939.1"/>
    </source>
</evidence>
<dbReference type="Proteomes" id="UP001500503">
    <property type="component" value="Unassembled WGS sequence"/>
</dbReference>
<organism evidence="1 2">
    <name type="scientific">Actinoallomurus oryzae</name>
    <dbReference type="NCBI Taxonomy" id="502180"/>
    <lineage>
        <taxon>Bacteria</taxon>
        <taxon>Bacillati</taxon>
        <taxon>Actinomycetota</taxon>
        <taxon>Actinomycetes</taxon>
        <taxon>Streptosporangiales</taxon>
        <taxon>Thermomonosporaceae</taxon>
        <taxon>Actinoallomurus</taxon>
    </lineage>
</organism>
<evidence type="ECO:0000313" key="2">
    <source>
        <dbReference type="Proteomes" id="UP001500503"/>
    </source>
</evidence>
<sequence>MSSDLDEFDYLRRVEMLARELVERAHDEGWLSYAGDPDDATPLQRMVNELARTLRHYHFEGDGCIDERPAYRIGGAGLIRPDSDAYTEMCSRLGVEARAEGWALWHTWDNEQQAHTLVTTCIATTEGLLANWARGISVLPSKPDRAQVIAVVRGWTDPVVLFPDHARDVGLGGV</sequence>
<keyword evidence="2" id="KW-1185">Reference proteome</keyword>
<accession>A0ABP8PIB5</accession>
<reference evidence="2" key="1">
    <citation type="journal article" date="2019" name="Int. J. Syst. Evol. Microbiol.">
        <title>The Global Catalogue of Microorganisms (GCM) 10K type strain sequencing project: providing services to taxonomists for standard genome sequencing and annotation.</title>
        <authorList>
            <consortium name="The Broad Institute Genomics Platform"/>
            <consortium name="The Broad Institute Genome Sequencing Center for Infectious Disease"/>
            <person name="Wu L."/>
            <person name="Ma J."/>
        </authorList>
    </citation>
    <scope>NUCLEOTIDE SEQUENCE [LARGE SCALE GENOMIC DNA]</scope>
    <source>
        <strain evidence="2">JCM 17933</strain>
    </source>
</reference>
<comment type="caution">
    <text evidence="1">The sequence shown here is derived from an EMBL/GenBank/DDBJ whole genome shotgun (WGS) entry which is preliminary data.</text>
</comment>
<gene>
    <name evidence="1" type="ORF">GCM10023191_014060</name>
</gene>
<protein>
    <submittedName>
        <fullName evidence="1">Uncharacterized protein</fullName>
    </submittedName>
</protein>
<proteinExistence type="predicted"/>